<gene>
    <name evidence="1" type="ORF">IXO792_07545</name>
</gene>
<evidence type="ECO:0000313" key="1">
    <source>
        <dbReference type="EMBL" id="UXW00975.1"/>
    </source>
</evidence>
<dbReference type="InterPro" id="IPR046560">
    <property type="entry name" value="DUF6714"/>
</dbReference>
<dbReference type="EMBL" id="CP047493">
    <property type="protein sequence ID" value="UXW00975.1"/>
    <property type="molecule type" value="Genomic_DNA"/>
</dbReference>
<dbReference type="Pfam" id="PF20461">
    <property type="entry name" value="DUF6714"/>
    <property type="match status" value="1"/>
</dbReference>
<dbReference type="AlphaFoldDB" id="A0AAJ5MAW1"/>
<evidence type="ECO:0000313" key="2">
    <source>
        <dbReference type="Proteomes" id="UP000187097"/>
    </source>
</evidence>
<proteinExistence type="predicted"/>
<name>A0AAJ5MAW1_XANOO</name>
<accession>A0AAJ5MAW1</accession>
<reference evidence="1" key="2">
    <citation type="submission" date="2020-01" db="EMBL/GenBank/DDBJ databases">
        <title>Complete genome investigation of Xanthomonas oryzae strains.</title>
        <authorList>
            <person name="Kaur A."/>
            <person name="Bansal K."/>
            <person name="Patil P.B."/>
        </authorList>
    </citation>
    <scope>NUCLEOTIDE SEQUENCE</scope>
    <source>
        <strain evidence="1">IXO792</strain>
    </source>
</reference>
<dbReference type="Proteomes" id="UP000187097">
    <property type="component" value="Chromosome"/>
</dbReference>
<protein>
    <submittedName>
        <fullName evidence="1">Uncharacterized protein</fullName>
    </submittedName>
</protein>
<sequence>MMGRDELLDAIRKAFAERPKPSTIVSIDSTSTHEYTEAAKFEEVLWEEIDSDLMDKASDAIYGLSAEAFAYFLPGFLSTGLRHDRVDYLIYDSLISMLDRGMGEIGWGDFFSQRWLLLNQQELLSFSEWLLWLSDKSSNFFLEGSLDRSFDTVNLLLRRLGNL</sequence>
<organism evidence="1 2">
    <name type="scientific">Xanthomonas oryzae pv. oryzae</name>
    <dbReference type="NCBI Taxonomy" id="64187"/>
    <lineage>
        <taxon>Bacteria</taxon>
        <taxon>Pseudomonadati</taxon>
        <taxon>Pseudomonadota</taxon>
        <taxon>Gammaproteobacteria</taxon>
        <taxon>Lysobacterales</taxon>
        <taxon>Lysobacteraceae</taxon>
        <taxon>Xanthomonas</taxon>
    </lineage>
</organism>
<reference evidence="1" key="1">
    <citation type="submission" date="2015-01" db="EMBL/GenBank/DDBJ databases">
        <authorList>
            <person name="Midha S."/>
            <person name="Anil M.G."/>
            <person name="Mishra D."/>
            <person name="Brahma K."/>
            <person name="Laha G.S."/>
            <person name="Sundaram R.M."/>
            <person name="Sonti R.V."/>
            <person name="Patil P.B."/>
        </authorList>
    </citation>
    <scope>NUCLEOTIDE SEQUENCE</scope>
    <source>
        <strain evidence="1">IXO792</strain>
    </source>
</reference>